<dbReference type="Proteomes" id="UP000831963">
    <property type="component" value="Chromosome"/>
</dbReference>
<feature type="transmembrane region" description="Helical" evidence="2">
    <location>
        <begin position="228"/>
        <end position="247"/>
    </location>
</feature>
<evidence type="ECO:0000313" key="3">
    <source>
        <dbReference type="EMBL" id="UPL14353.1"/>
    </source>
</evidence>
<feature type="transmembrane region" description="Helical" evidence="2">
    <location>
        <begin position="259"/>
        <end position="276"/>
    </location>
</feature>
<keyword evidence="2" id="KW-0812">Transmembrane</keyword>
<proteinExistence type="predicted"/>
<evidence type="ECO:0000256" key="2">
    <source>
        <dbReference type="SAM" id="Phobius"/>
    </source>
</evidence>
<accession>A0ABY4ISQ1</accession>
<feature type="transmembrane region" description="Helical" evidence="2">
    <location>
        <begin position="169"/>
        <end position="188"/>
    </location>
</feature>
<dbReference type="RefSeq" id="WP_247957416.1">
    <property type="nucleotide sequence ID" value="NZ_CP078077.1"/>
</dbReference>
<feature type="transmembrane region" description="Helical" evidence="2">
    <location>
        <begin position="430"/>
        <end position="456"/>
    </location>
</feature>
<feature type="region of interest" description="Disordered" evidence="1">
    <location>
        <begin position="1"/>
        <end position="24"/>
    </location>
</feature>
<feature type="transmembrane region" description="Helical" evidence="2">
    <location>
        <begin position="389"/>
        <end position="409"/>
    </location>
</feature>
<organism evidence="3 4">
    <name type="scientific">Microbacterium galbinum</name>
    <dbReference type="NCBI Taxonomy" id="2851646"/>
    <lineage>
        <taxon>Bacteria</taxon>
        <taxon>Bacillati</taxon>
        <taxon>Actinomycetota</taxon>
        <taxon>Actinomycetes</taxon>
        <taxon>Micrococcales</taxon>
        <taxon>Microbacteriaceae</taxon>
        <taxon>Microbacterium</taxon>
    </lineage>
</organism>
<feature type="transmembrane region" description="Helical" evidence="2">
    <location>
        <begin position="45"/>
        <end position="64"/>
    </location>
</feature>
<dbReference type="EMBL" id="CP078077">
    <property type="protein sequence ID" value="UPL14353.1"/>
    <property type="molecule type" value="Genomic_DNA"/>
</dbReference>
<gene>
    <name evidence="3" type="ORF">KV396_07650</name>
</gene>
<feature type="transmembrane region" description="Helical" evidence="2">
    <location>
        <begin position="131"/>
        <end position="149"/>
    </location>
</feature>
<evidence type="ECO:0000313" key="4">
    <source>
        <dbReference type="Proteomes" id="UP000831963"/>
    </source>
</evidence>
<feature type="transmembrane region" description="Helical" evidence="2">
    <location>
        <begin position="84"/>
        <end position="110"/>
    </location>
</feature>
<keyword evidence="2" id="KW-1133">Transmembrane helix</keyword>
<feature type="transmembrane region" description="Helical" evidence="2">
    <location>
        <begin position="288"/>
        <end position="309"/>
    </location>
</feature>
<sequence length="467" mass="49836">MTMFGRWRKRSEDEKTSQASTVQRPSAAEIDAEYGDYTARIRKSLVFGAILGVFGAGAFGFVAWTTQTSSASERSGATDVGPTVILAALPASIMLAGFSILAALAIALQLAVRTPSVTETRPATAVARRRFLCSIANLVVPSSVALAAYSTPAALAGAPETLDLVRVFGPWLCAAFVAVIAADAGVASDPEYDRAEMGRLYRARVARRVLVGLRMVGERRDEVTSRSIAWQSFVLAGAPAATAIVSFASAPELLPRQAVALVILALVVAGVVYAVATRVYVNIIARDWITVSGIITGTILVGAIGWLMLIGISARWMVAEHSLVPATTTVAWAVVYVAVPAIVAAWSLIPFSDGRPRLLGLVVRRALLKKLKNRNRSVQRSDGATFNGLALVAPWLSPFLPFGIVLGVIAKQQIRRSRIARGQQEQRGEWVANLAIGLSLFFVVVLIVALLCVGAIDTPEWDEFVWG</sequence>
<protein>
    <recommendedName>
        <fullName evidence="5">Transmembrane protein</fullName>
    </recommendedName>
</protein>
<reference evidence="3 4" key="1">
    <citation type="submission" date="2021-06" db="EMBL/GenBank/DDBJ databases">
        <title>Genome-based taxonomic framework of Microbacterium strains isolated from marine environment, the description of four new species and reclassification of four preexisting species.</title>
        <authorList>
            <person name="Lee S.D."/>
            <person name="Kim S.-M."/>
            <person name="Byeon Y.-S."/>
            <person name="Yang H.L."/>
            <person name="Kim I.S."/>
        </authorList>
    </citation>
    <scope>NUCLEOTIDE SEQUENCE [LARGE SCALE GENOMIC DNA]</scope>
    <source>
        <strain evidence="3 4">SSW1-36</strain>
    </source>
</reference>
<evidence type="ECO:0000256" key="1">
    <source>
        <dbReference type="SAM" id="MobiDB-lite"/>
    </source>
</evidence>
<evidence type="ECO:0008006" key="5">
    <source>
        <dbReference type="Google" id="ProtNLM"/>
    </source>
</evidence>
<keyword evidence="4" id="KW-1185">Reference proteome</keyword>
<keyword evidence="2" id="KW-0472">Membrane</keyword>
<name>A0ABY4ISQ1_9MICO</name>